<dbReference type="OrthoDB" id="9808161at2"/>
<dbReference type="InterPro" id="IPR055557">
    <property type="entry name" value="DUF7133"/>
</dbReference>
<keyword evidence="8" id="KW-1185">Reference proteome</keyword>
<dbReference type="Gene3D" id="1.25.10.10">
    <property type="entry name" value="Leucine-rich Repeat Variant"/>
    <property type="match status" value="1"/>
</dbReference>
<keyword evidence="2 4" id="KW-0479">Metal-binding</keyword>
<evidence type="ECO:0000259" key="5">
    <source>
        <dbReference type="PROSITE" id="PS50022"/>
    </source>
</evidence>
<dbReference type="InterPro" id="IPR016024">
    <property type="entry name" value="ARM-type_fold"/>
</dbReference>
<feature type="domain" description="Cytochrome c" evidence="6">
    <location>
        <begin position="636"/>
        <end position="730"/>
    </location>
</feature>
<proteinExistence type="predicted"/>
<dbReference type="EMBL" id="CP012040">
    <property type="protein sequence ID" value="AKP53418.1"/>
    <property type="molecule type" value="Genomic_DNA"/>
</dbReference>
<name>A0A0H4PK99_9BACT</name>
<dbReference type="InterPro" id="IPR000421">
    <property type="entry name" value="FA58C"/>
</dbReference>
<evidence type="ECO:0000256" key="1">
    <source>
        <dbReference type="ARBA" id="ARBA00022617"/>
    </source>
</evidence>
<dbReference type="InterPro" id="IPR009056">
    <property type="entry name" value="Cyt_c-like_dom"/>
</dbReference>
<dbReference type="KEGG" id="camu:CA2015_4061"/>
<dbReference type="SUPFAM" id="SSF46626">
    <property type="entry name" value="Cytochrome c"/>
    <property type="match status" value="1"/>
</dbReference>
<evidence type="ECO:0000313" key="7">
    <source>
        <dbReference type="EMBL" id="AKP53418.1"/>
    </source>
</evidence>
<dbReference type="Pfam" id="PF23500">
    <property type="entry name" value="DUF7133"/>
    <property type="match status" value="1"/>
</dbReference>
<keyword evidence="1 4" id="KW-0349">Heme</keyword>
<dbReference type="InterPro" id="IPR011989">
    <property type="entry name" value="ARM-like"/>
</dbReference>
<dbReference type="Proteomes" id="UP000036520">
    <property type="component" value="Chromosome"/>
</dbReference>
<dbReference type="Pfam" id="PF00754">
    <property type="entry name" value="F5_F8_type_C"/>
    <property type="match status" value="1"/>
</dbReference>
<evidence type="ECO:0000313" key="8">
    <source>
        <dbReference type="Proteomes" id="UP000036520"/>
    </source>
</evidence>
<dbReference type="SUPFAM" id="SSF48371">
    <property type="entry name" value="ARM repeat"/>
    <property type="match status" value="1"/>
</dbReference>
<dbReference type="InterPro" id="IPR011041">
    <property type="entry name" value="Quinoprot_gluc/sorb_DH_b-prop"/>
</dbReference>
<evidence type="ECO:0000256" key="2">
    <source>
        <dbReference type="ARBA" id="ARBA00022723"/>
    </source>
</evidence>
<dbReference type="GO" id="GO:0020037">
    <property type="term" value="F:heme binding"/>
    <property type="evidence" value="ECO:0007669"/>
    <property type="project" value="InterPro"/>
</dbReference>
<dbReference type="STRING" id="320787.CA2015_4061"/>
<dbReference type="InterPro" id="IPR008979">
    <property type="entry name" value="Galactose-bd-like_sf"/>
</dbReference>
<keyword evidence="3 4" id="KW-0408">Iron</keyword>
<dbReference type="PROSITE" id="PS51007">
    <property type="entry name" value="CYTC"/>
    <property type="match status" value="1"/>
</dbReference>
<dbReference type="PROSITE" id="PS50022">
    <property type="entry name" value="FA58C_3"/>
    <property type="match status" value="1"/>
</dbReference>
<dbReference type="PANTHER" id="PTHR33546:SF1">
    <property type="entry name" value="LARGE, MULTIFUNCTIONAL SECRETED PROTEIN"/>
    <property type="match status" value="1"/>
</dbReference>
<dbReference type="PROSITE" id="PS51257">
    <property type="entry name" value="PROKAR_LIPOPROTEIN"/>
    <property type="match status" value="1"/>
</dbReference>
<dbReference type="RefSeq" id="WP_048643528.1">
    <property type="nucleotide sequence ID" value="NZ_CP012040.1"/>
</dbReference>
<gene>
    <name evidence="7" type="ORF">CA2015_4061</name>
</gene>
<organism evidence="7 8">
    <name type="scientific">Cyclobacterium amurskyense</name>
    <dbReference type="NCBI Taxonomy" id="320787"/>
    <lineage>
        <taxon>Bacteria</taxon>
        <taxon>Pseudomonadati</taxon>
        <taxon>Bacteroidota</taxon>
        <taxon>Cytophagia</taxon>
        <taxon>Cytophagales</taxon>
        <taxon>Cyclobacteriaceae</taxon>
        <taxon>Cyclobacterium</taxon>
    </lineage>
</organism>
<dbReference type="Pfam" id="PF00034">
    <property type="entry name" value="Cytochrom_C"/>
    <property type="match status" value="1"/>
</dbReference>
<reference evidence="7 8" key="1">
    <citation type="submission" date="2015-07" db="EMBL/GenBank/DDBJ databases">
        <authorList>
            <person name="Kim K.M."/>
        </authorList>
    </citation>
    <scope>NUCLEOTIDE SEQUENCE [LARGE SCALE GENOMIC DNA]</scope>
    <source>
        <strain evidence="7 8">KCTC 12363</strain>
    </source>
</reference>
<feature type="domain" description="F5/8 type C" evidence="5">
    <location>
        <begin position="802"/>
        <end position="899"/>
    </location>
</feature>
<protein>
    <submittedName>
        <fullName evidence="7">Electron transport protein</fullName>
    </submittedName>
</protein>
<evidence type="ECO:0000256" key="4">
    <source>
        <dbReference type="PROSITE-ProRule" id="PRU00433"/>
    </source>
</evidence>
<accession>A0A0H4PK99</accession>
<dbReference type="SUPFAM" id="SSF50952">
    <property type="entry name" value="Soluble quinoprotein glucose dehydrogenase"/>
    <property type="match status" value="1"/>
</dbReference>
<dbReference type="GO" id="GO:0046872">
    <property type="term" value="F:metal ion binding"/>
    <property type="evidence" value="ECO:0007669"/>
    <property type="project" value="UniProtKB-KW"/>
</dbReference>
<sequence length="899" mass="101026">MHFSVKSFYSLSVALVFLFSCKQEKPYTDISPTERLDPSRMQAPYPEVPIPESADLTSPRWKGIDLSPLPPLVPLSASEEQKTFVLQPGYSMTPILTEPQIKEPAAIQFDGNGRMYVLELRSYMQDIDAVGELLPTSRISRWEDKDNDGIYEEGVVFLDSLVFPRFVVPFGPGTILSMESNEDEVYKYTDTDNDGKADKKELFASGLGRSGNVEHQTSFLTWAMDNWMYSTYNSKRIRWTPDGVIQEPTGNPYGQWGVTQDNYGQVWFQDGAGGVPRNFNFPIVYGNFNVKEEFQKDFRLPFSLVRLADFEPGMRETKPDGSLNNVTGAAGNDVFRGDRLPKELVNQYFYGEPVGRIVRQVYSDKKEGITSIQNQYLDIESEFIQSTDPFFRPTDMATAPDGTMYIVDMYRGIIQEGNWTQDGSYLRTKILQYQMDDVIENGRIWRVTYEGMSRDKNKPKMFEESAAELVKHLEHPNGWWRDKAQQLLILRQDHSVEADLVKMAKSSSNELARIHALWTLEGLGLLKKDLVLSFLGDKSVNIRIQGLRASETLYKYGEKSLEKSYKEMTLDADPSVVIQALQSAYVLKVSGIEETLKAIQRSNQAKGVQVVTKQLLENIAEEKKLAETQYTPAELVLFNQGKTIFDSYCATCHGVKGLGTPTGAAGGQLIAPAFSGSPRVQGHPEYIVKTLLHGLTGAIEGKEYEGVMIAMSSNDDQYIAAVASYIRNDFGNSGSFVSADYVAKIRKDTEQKDGNYQYDALLAEVPKVLAPQDNWKVTASSTSLQGVGSTRDPSYVFGFKGWKTDGNLKNGSWFQVELPKAAALTELSFESRDEMNLGKFKVMVSLDGKQWIEVAQAKGNQGANTVSWDNNTEAKFLKIESLEEGEKPWNMRKLNIYAR</sequence>
<dbReference type="PANTHER" id="PTHR33546">
    <property type="entry name" value="LARGE, MULTIFUNCTIONAL SECRETED PROTEIN-RELATED"/>
    <property type="match status" value="1"/>
</dbReference>
<dbReference type="InterPro" id="IPR011042">
    <property type="entry name" value="6-blade_b-propeller_TolB-like"/>
</dbReference>
<dbReference type="GO" id="GO:0009055">
    <property type="term" value="F:electron transfer activity"/>
    <property type="evidence" value="ECO:0007669"/>
    <property type="project" value="InterPro"/>
</dbReference>
<dbReference type="Gene3D" id="1.10.760.10">
    <property type="entry name" value="Cytochrome c-like domain"/>
    <property type="match status" value="1"/>
</dbReference>
<dbReference type="InterPro" id="IPR036909">
    <property type="entry name" value="Cyt_c-like_dom_sf"/>
</dbReference>
<evidence type="ECO:0000256" key="3">
    <source>
        <dbReference type="ARBA" id="ARBA00023004"/>
    </source>
</evidence>
<evidence type="ECO:0000259" key="6">
    <source>
        <dbReference type="PROSITE" id="PS51007"/>
    </source>
</evidence>
<dbReference type="AlphaFoldDB" id="A0A0H4PK99"/>
<dbReference type="Gene3D" id="2.60.120.260">
    <property type="entry name" value="Galactose-binding domain-like"/>
    <property type="match status" value="1"/>
</dbReference>
<dbReference type="SUPFAM" id="SSF49785">
    <property type="entry name" value="Galactose-binding domain-like"/>
    <property type="match status" value="1"/>
</dbReference>
<dbReference type="Gene3D" id="2.120.10.30">
    <property type="entry name" value="TolB, C-terminal domain"/>
    <property type="match status" value="1"/>
</dbReference>